<dbReference type="EMBL" id="CM055093">
    <property type="protein sequence ID" value="KAJ7566111.1"/>
    <property type="molecule type" value="Genomic_DNA"/>
</dbReference>
<evidence type="ECO:0000313" key="1">
    <source>
        <dbReference type="EMBL" id="KAJ7566111.1"/>
    </source>
</evidence>
<dbReference type="Proteomes" id="UP001162992">
    <property type="component" value="Chromosome 2"/>
</dbReference>
<evidence type="ECO:0000313" key="2">
    <source>
        <dbReference type="Proteomes" id="UP001162992"/>
    </source>
</evidence>
<protein>
    <submittedName>
        <fullName evidence="1">Uncharacterized protein</fullName>
    </submittedName>
</protein>
<accession>A0ACC2EHY5</accession>
<organism evidence="1 2">
    <name type="scientific">Diphasiastrum complanatum</name>
    <name type="common">Issler's clubmoss</name>
    <name type="synonym">Lycopodium complanatum</name>
    <dbReference type="NCBI Taxonomy" id="34168"/>
    <lineage>
        <taxon>Eukaryota</taxon>
        <taxon>Viridiplantae</taxon>
        <taxon>Streptophyta</taxon>
        <taxon>Embryophyta</taxon>
        <taxon>Tracheophyta</taxon>
        <taxon>Lycopodiopsida</taxon>
        <taxon>Lycopodiales</taxon>
        <taxon>Lycopodiaceae</taxon>
        <taxon>Lycopodioideae</taxon>
        <taxon>Diphasiastrum</taxon>
    </lineage>
</organism>
<proteinExistence type="predicted"/>
<keyword evidence="2" id="KW-1185">Reference proteome</keyword>
<gene>
    <name evidence="1" type="ORF">O6H91_02G088700</name>
</gene>
<name>A0ACC2EHY5_DIPCM</name>
<sequence length="426" mass="47179">MSFHLANETPPWPLDGPEPYPLRQPPPVAHPSSGSSKTSVLTPSVVAVIALLGAAFLLVSYYRILARYCTAWQYFWGLRWRRQSVSAGDDENVDFEQAWVVLTHGLDEVLIRKIPVFVYKKGEGLTESTECIVCLAEFQEEEKLRLLPKCSHAFHLPCVDMWLQTHSNCPLCRANIFSDIGVPQQQGPTSDPGLDESIFIVETDLSIPEVTLGDSACHSPEHASEATHTVYVTSSANEDVGREPTRKDNSYASGSTEKNAFVFSVGETTPQEPRQDMIRRTLTYKRFSFSLLRRSNSTGSYVSVLPETVNGVSGNLTSTTARGSAISSFSPEFRNCLPSLARQRSLSFCTSCDRGSSSNTAAPWLTQISPSRDVEQQSSSRDPYDNLSLGKSRMKTPFMSSSLSGRRVHPFESDDKHLLVTEIEPL</sequence>
<reference evidence="2" key="1">
    <citation type="journal article" date="2024" name="Proc. Natl. Acad. Sci. U.S.A.">
        <title>Extraordinary preservation of gene collinearity over three hundred million years revealed in homosporous lycophytes.</title>
        <authorList>
            <person name="Li C."/>
            <person name="Wickell D."/>
            <person name="Kuo L.Y."/>
            <person name="Chen X."/>
            <person name="Nie B."/>
            <person name="Liao X."/>
            <person name="Peng D."/>
            <person name="Ji J."/>
            <person name="Jenkins J."/>
            <person name="Williams M."/>
            <person name="Shu S."/>
            <person name="Plott C."/>
            <person name="Barry K."/>
            <person name="Rajasekar S."/>
            <person name="Grimwood J."/>
            <person name="Han X."/>
            <person name="Sun S."/>
            <person name="Hou Z."/>
            <person name="He W."/>
            <person name="Dai G."/>
            <person name="Sun C."/>
            <person name="Schmutz J."/>
            <person name="Leebens-Mack J.H."/>
            <person name="Li F.W."/>
            <person name="Wang L."/>
        </authorList>
    </citation>
    <scope>NUCLEOTIDE SEQUENCE [LARGE SCALE GENOMIC DNA]</scope>
    <source>
        <strain evidence="2">cv. PW_Plant_1</strain>
    </source>
</reference>
<comment type="caution">
    <text evidence="1">The sequence shown here is derived from an EMBL/GenBank/DDBJ whole genome shotgun (WGS) entry which is preliminary data.</text>
</comment>